<comment type="caution">
    <text evidence="3">The sequence shown here is derived from an EMBL/GenBank/DDBJ whole genome shotgun (WGS) entry which is preliminary data.</text>
</comment>
<feature type="region of interest" description="Disordered" evidence="1">
    <location>
        <begin position="35"/>
        <end position="56"/>
    </location>
</feature>
<gene>
    <name evidence="3" type="ORF">AXX17_ATUG04620</name>
</gene>
<dbReference type="InterPro" id="IPR005162">
    <property type="entry name" value="Retrotrans_gag_dom"/>
</dbReference>
<evidence type="ECO:0000259" key="2">
    <source>
        <dbReference type="Pfam" id="PF03732"/>
    </source>
</evidence>
<name>A0A178U8W5_ARATH</name>
<dbReference type="Pfam" id="PF03732">
    <property type="entry name" value="Retrotrans_gag"/>
    <property type="match status" value="1"/>
</dbReference>
<evidence type="ECO:0000256" key="1">
    <source>
        <dbReference type="SAM" id="MobiDB-lite"/>
    </source>
</evidence>
<sequence>MIRESPYPAQVSFQATHPEPGKAILRASRKHLFNPSNGSSVIPGNTPEPSLSMPRGSSRIGSVNVLSSNFSYSKNTKPSNQEAMTNNQVLANTVDVEGNPNHPVQTNAPEVAAPAQLQAGTSQGQLRTTLIGAQQFQARRVTTDLNPTRLVFATPGKTTRPPRLIAPALVGTEAELTCLGEQNPTNQVGAFDPQNHKLRAETAGADQIEASDDKESEENIRWAEEYAREQEMKAIRLSLAKVETEMKLVRSQMHNTVSSAPNIDHIREESHNTPFTLVARAKFRPEERDAGLCHLFVEHLKGSTLDWFSRLKGNSVYSFQEHSTFFLKQYSVLIDLGTSDADLWLLSQQPNEPLRDFLTKFRSTLPKVEGINDVAALSPLKKALWYKSEFRTSLRSKHLELISPNLALRARKRALKAGPSCIMRGKTSPEHTITKPTRPEVEEESPTLELNTASCTRAKLEYCELHKSYGRHTSRCRSLGAKLAAKFLAGEIGWGLTIEYLEVEKARVEQVNAVVKLE</sequence>
<proteinExistence type="predicted"/>
<evidence type="ECO:0000313" key="4">
    <source>
        <dbReference type="Proteomes" id="UP000078284"/>
    </source>
</evidence>
<feature type="domain" description="Retrotransposon gag" evidence="2">
    <location>
        <begin position="295"/>
        <end position="378"/>
    </location>
</feature>
<dbReference type="EMBL" id="LUHQ01000026">
    <property type="protein sequence ID" value="OAO89091.1"/>
    <property type="molecule type" value="Genomic_DNA"/>
</dbReference>
<reference evidence="4" key="1">
    <citation type="journal article" date="2016" name="Proc. Natl. Acad. Sci. U.S.A.">
        <title>Chromosome-level assembly of Arabidopsis thaliana Ler reveals the extent of translocation and inversion polymorphisms.</title>
        <authorList>
            <person name="Zapata L."/>
            <person name="Ding J."/>
            <person name="Willing E.M."/>
            <person name="Hartwig B."/>
            <person name="Bezdan D."/>
            <person name="Jiao W.B."/>
            <person name="Patel V."/>
            <person name="Velikkakam James G."/>
            <person name="Koornneef M."/>
            <person name="Ossowski S."/>
            <person name="Schneeberger K."/>
        </authorList>
    </citation>
    <scope>NUCLEOTIDE SEQUENCE [LARGE SCALE GENOMIC DNA]</scope>
    <source>
        <strain evidence="4">cv. Landsberg erecta</strain>
    </source>
</reference>
<feature type="compositionally biased region" description="Polar residues" evidence="1">
    <location>
        <begin position="35"/>
        <end position="49"/>
    </location>
</feature>
<organism evidence="3 4">
    <name type="scientific">Arabidopsis thaliana</name>
    <name type="common">Mouse-ear cress</name>
    <dbReference type="NCBI Taxonomy" id="3702"/>
    <lineage>
        <taxon>Eukaryota</taxon>
        <taxon>Viridiplantae</taxon>
        <taxon>Streptophyta</taxon>
        <taxon>Embryophyta</taxon>
        <taxon>Tracheophyta</taxon>
        <taxon>Spermatophyta</taxon>
        <taxon>Magnoliopsida</taxon>
        <taxon>eudicotyledons</taxon>
        <taxon>Gunneridae</taxon>
        <taxon>Pentapetalae</taxon>
        <taxon>rosids</taxon>
        <taxon>malvids</taxon>
        <taxon>Brassicales</taxon>
        <taxon>Brassicaceae</taxon>
        <taxon>Camelineae</taxon>
        <taxon>Arabidopsis</taxon>
    </lineage>
</organism>
<protein>
    <recommendedName>
        <fullName evidence="2">Retrotransposon gag domain-containing protein</fullName>
    </recommendedName>
</protein>
<dbReference type="Proteomes" id="UP000078284">
    <property type="component" value="Unassembled WGS sequence"/>
</dbReference>
<accession>A0A178U8W5</accession>
<evidence type="ECO:0000313" key="3">
    <source>
        <dbReference type="EMBL" id="OAO89091.1"/>
    </source>
</evidence>
<dbReference type="AlphaFoldDB" id="A0A178U8W5"/>